<sequence>MEGGCGSLQSHGSYGGASGRTPAAPVSGGIPQWPPQRQSSGWQVIAPAQPALSQASTQGGCGMSQAQGGGNLGDEYANKVAEVTVLRSRLQQFERENLKLQNDLASAKESGPQSDKVRQRQAEVERLQGELQYARQDLISSEDERKRLKLSLDTAKQDVTASRAQQLVMQPPLQPQQQQQQQLQQQQQQQQQAPPHQQQAPPQQQQQSPPQQQYDQQLLLQQLQQQQQQLQQLQQQLQQRQPLQPQQPLQPAAPASADDDVERREALLRELSCWESSAGSRSMEASWFALRPNPTATATATSTPATTPSATATATATAATTAATASATASATAARTTAARTAAPSSSRSASWFALREAVSQLRSTGPKGRLGVADMVTRTLSEATEAHHWVAVRSGARFVRLWFALFPEIAASSALLSPSRQGLSPRLESPSVGSIFGALASALHATVLDADSEESCGAKEVEVRRACAEYLLEAMTEAARKLRPLELSVFAPVFHRPSLCALLNSDPDTDEGLQEPCLRLLQALLASPELFALAHQADSEENPLLAAANLLIVPCVGEQRAALGEGSEESEDGAERQRCRVAALELFCRCLATAPTLDFVLQLRGAQTVDGEDVDTVLQRVVLLCHHELLCLGLHGYDGGPWRDPDLRLCATRRQRAVDLCLLVLSSFVWHMAPWSPDVPPEQSRADCAAACSLLGRTRPLLASVIDMVTRRA</sequence>
<organism evidence="2 3">
    <name type="scientific">Polarella glacialis</name>
    <name type="common">Dinoflagellate</name>
    <dbReference type="NCBI Taxonomy" id="89957"/>
    <lineage>
        <taxon>Eukaryota</taxon>
        <taxon>Sar</taxon>
        <taxon>Alveolata</taxon>
        <taxon>Dinophyceae</taxon>
        <taxon>Suessiales</taxon>
        <taxon>Suessiaceae</taxon>
        <taxon>Polarella</taxon>
    </lineage>
</organism>
<evidence type="ECO:0000313" key="3">
    <source>
        <dbReference type="Proteomes" id="UP000654075"/>
    </source>
</evidence>
<feature type="region of interest" description="Disordered" evidence="1">
    <location>
        <begin position="1"/>
        <end position="74"/>
    </location>
</feature>
<dbReference type="EMBL" id="CAJNNV010008422">
    <property type="protein sequence ID" value="CAE8596215.1"/>
    <property type="molecule type" value="Genomic_DNA"/>
</dbReference>
<evidence type="ECO:0000313" key="2">
    <source>
        <dbReference type="EMBL" id="CAE8596215.1"/>
    </source>
</evidence>
<dbReference type="Proteomes" id="UP000654075">
    <property type="component" value="Unassembled WGS sequence"/>
</dbReference>
<gene>
    <name evidence="2" type="ORF">PGLA1383_LOCUS14681</name>
</gene>
<keyword evidence="3" id="KW-1185">Reference proteome</keyword>
<feature type="region of interest" description="Disordered" evidence="1">
    <location>
        <begin position="239"/>
        <end position="262"/>
    </location>
</feature>
<feature type="compositionally biased region" description="Low complexity" evidence="1">
    <location>
        <begin position="239"/>
        <end position="255"/>
    </location>
</feature>
<feature type="region of interest" description="Disordered" evidence="1">
    <location>
        <begin position="170"/>
        <end position="215"/>
    </location>
</feature>
<reference evidence="2" key="1">
    <citation type="submission" date="2021-02" db="EMBL/GenBank/DDBJ databases">
        <authorList>
            <person name="Dougan E. K."/>
            <person name="Rhodes N."/>
            <person name="Thang M."/>
            <person name="Chan C."/>
        </authorList>
    </citation>
    <scope>NUCLEOTIDE SEQUENCE</scope>
</reference>
<name>A0A813E6V5_POLGL</name>
<feature type="region of interest" description="Disordered" evidence="1">
    <location>
        <begin position="101"/>
        <end position="123"/>
    </location>
</feature>
<accession>A0A813E6V5</accession>
<evidence type="ECO:0000256" key="1">
    <source>
        <dbReference type="SAM" id="MobiDB-lite"/>
    </source>
</evidence>
<feature type="non-terminal residue" evidence="2">
    <location>
        <position position="1"/>
    </location>
</feature>
<dbReference type="AlphaFoldDB" id="A0A813E6V5"/>
<dbReference type="OrthoDB" id="419832at2759"/>
<comment type="caution">
    <text evidence="2">The sequence shown here is derived from an EMBL/GenBank/DDBJ whole genome shotgun (WGS) entry which is preliminary data.</text>
</comment>
<proteinExistence type="predicted"/>
<protein>
    <submittedName>
        <fullName evidence="2">Uncharacterized protein</fullName>
    </submittedName>
</protein>
<feature type="compositionally biased region" description="Gly residues" evidence="1">
    <location>
        <begin position="59"/>
        <end position="72"/>
    </location>
</feature>